<name>A0AAV4W338_CAEEX</name>
<reference evidence="1 2" key="1">
    <citation type="submission" date="2021-06" db="EMBL/GenBank/DDBJ databases">
        <title>Caerostris extrusa draft genome.</title>
        <authorList>
            <person name="Kono N."/>
            <person name="Arakawa K."/>
        </authorList>
    </citation>
    <scope>NUCLEOTIDE SEQUENCE [LARGE SCALE GENOMIC DNA]</scope>
</reference>
<sequence length="258" mass="29833">MNYVHVGKIFDSRHFMKECALLLNWTEFEKDLFMNICCDGGLISTANLLELFPKIKKVIAIDTRSTSKIYEHPKMEYHEADITKSSSLAAWKGKITKFISCYSFNGLESFDEAFENVFDLLVPNGTAALYFTLNTSYCTFLDEVIKKWLKLDGIPSYQGVPAVQKQNLDAKYFETLARKVGFDVVFCESFLQNMYFVTDAEFIAFFDVVCPRGLTTLLKEAFQKDLIDKLRKNSERNNRNKVTFKRTVLKMMLRKPVN</sequence>
<gene>
    <name evidence="1" type="primary">AVEN_118310_1</name>
    <name evidence="1" type="ORF">CEXT_751371</name>
</gene>
<dbReference type="InterPro" id="IPR029063">
    <property type="entry name" value="SAM-dependent_MTases_sf"/>
</dbReference>
<organism evidence="1 2">
    <name type="scientific">Caerostris extrusa</name>
    <name type="common">Bark spider</name>
    <name type="synonym">Caerostris bankana</name>
    <dbReference type="NCBI Taxonomy" id="172846"/>
    <lineage>
        <taxon>Eukaryota</taxon>
        <taxon>Metazoa</taxon>
        <taxon>Ecdysozoa</taxon>
        <taxon>Arthropoda</taxon>
        <taxon>Chelicerata</taxon>
        <taxon>Arachnida</taxon>
        <taxon>Araneae</taxon>
        <taxon>Araneomorphae</taxon>
        <taxon>Entelegynae</taxon>
        <taxon>Araneoidea</taxon>
        <taxon>Araneidae</taxon>
        <taxon>Caerostris</taxon>
    </lineage>
</organism>
<dbReference type="SUPFAM" id="SSF53335">
    <property type="entry name" value="S-adenosyl-L-methionine-dependent methyltransferases"/>
    <property type="match status" value="1"/>
</dbReference>
<dbReference type="Gene3D" id="3.40.50.150">
    <property type="entry name" value="Vaccinia Virus protein VP39"/>
    <property type="match status" value="1"/>
</dbReference>
<dbReference type="EMBL" id="BPLR01015580">
    <property type="protein sequence ID" value="GIY77137.1"/>
    <property type="molecule type" value="Genomic_DNA"/>
</dbReference>
<accession>A0AAV4W338</accession>
<dbReference type="Proteomes" id="UP001054945">
    <property type="component" value="Unassembled WGS sequence"/>
</dbReference>
<evidence type="ECO:0000313" key="2">
    <source>
        <dbReference type="Proteomes" id="UP001054945"/>
    </source>
</evidence>
<keyword evidence="2" id="KW-1185">Reference proteome</keyword>
<comment type="caution">
    <text evidence="1">The sequence shown here is derived from an EMBL/GenBank/DDBJ whole genome shotgun (WGS) entry which is preliminary data.</text>
</comment>
<protein>
    <submittedName>
        <fullName evidence="1">Methyltransf_25 domain-containing protein</fullName>
    </submittedName>
</protein>
<proteinExistence type="predicted"/>
<evidence type="ECO:0000313" key="1">
    <source>
        <dbReference type="EMBL" id="GIY77137.1"/>
    </source>
</evidence>
<dbReference type="AlphaFoldDB" id="A0AAV4W338"/>